<evidence type="ECO:0000313" key="3">
    <source>
        <dbReference type="Proteomes" id="UP000094112"/>
    </source>
</evidence>
<dbReference type="RefSeq" id="XP_019037770.1">
    <property type="nucleotide sequence ID" value="XM_019184842.1"/>
</dbReference>
<name>A0A1E3NZH0_WICAA</name>
<feature type="compositionally biased region" description="Basic and acidic residues" evidence="1">
    <location>
        <begin position="56"/>
        <end position="74"/>
    </location>
</feature>
<feature type="compositionally biased region" description="Basic and acidic residues" evidence="1">
    <location>
        <begin position="36"/>
        <end position="46"/>
    </location>
</feature>
<dbReference type="AlphaFoldDB" id="A0A1E3NZH0"/>
<dbReference type="Proteomes" id="UP000094112">
    <property type="component" value="Unassembled WGS sequence"/>
</dbReference>
<gene>
    <name evidence="2" type="ORF">WICANDRAFT_79110</name>
</gene>
<dbReference type="InterPro" id="IPR032704">
    <property type="entry name" value="Cms1"/>
</dbReference>
<evidence type="ECO:0000313" key="2">
    <source>
        <dbReference type="EMBL" id="ODQ58563.1"/>
    </source>
</evidence>
<dbReference type="EMBL" id="KV454211">
    <property type="protein sequence ID" value="ODQ58563.1"/>
    <property type="molecule type" value="Genomic_DNA"/>
</dbReference>
<sequence>MSNNPDDLDDGLDYQVDSEPEAEGVEIKEDEQSEDEVVKNDQDNNEGKPSAKRRRKTDDKLKEKKRVKMEQDMKLKKKIPQLNSTELGHHFSQLLIKYNDDATHLDYFTKSDFVDASKYKENRNLDNFKDFTDKYNKGLTLIVSISRVRIGDLFKALGPKSKAIKVGKGYDGKIRDDTKYVIGTVERLLNLSFEGHEIKSIILDASYQDQKLHSILDEAKLTTLLKKYKGTKIILY</sequence>
<protein>
    <submittedName>
        <fullName evidence="2">Uncharacterized protein</fullName>
    </submittedName>
</protein>
<reference evidence="2 3" key="1">
    <citation type="journal article" date="2016" name="Proc. Natl. Acad. Sci. U.S.A.">
        <title>Comparative genomics of biotechnologically important yeasts.</title>
        <authorList>
            <person name="Riley R."/>
            <person name="Haridas S."/>
            <person name="Wolfe K.H."/>
            <person name="Lopes M.R."/>
            <person name="Hittinger C.T."/>
            <person name="Goeker M."/>
            <person name="Salamov A.A."/>
            <person name="Wisecaver J.H."/>
            <person name="Long T.M."/>
            <person name="Calvey C.H."/>
            <person name="Aerts A.L."/>
            <person name="Barry K.W."/>
            <person name="Choi C."/>
            <person name="Clum A."/>
            <person name="Coughlan A.Y."/>
            <person name="Deshpande S."/>
            <person name="Douglass A.P."/>
            <person name="Hanson S.J."/>
            <person name="Klenk H.-P."/>
            <person name="LaButti K.M."/>
            <person name="Lapidus A."/>
            <person name="Lindquist E.A."/>
            <person name="Lipzen A.M."/>
            <person name="Meier-Kolthoff J.P."/>
            <person name="Ohm R.A."/>
            <person name="Otillar R.P."/>
            <person name="Pangilinan J.L."/>
            <person name="Peng Y."/>
            <person name="Rokas A."/>
            <person name="Rosa C.A."/>
            <person name="Scheuner C."/>
            <person name="Sibirny A.A."/>
            <person name="Slot J.C."/>
            <person name="Stielow J.B."/>
            <person name="Sun H."/>
            <person name="Kurtzman C.P."/>
            <person name="Blackwell M."/>
            <person name="Grigoriev I.V."/>
            <person name="Jeffries T.W."/>
        </authorList>
    </citation>
    <scope>NUCLEOTIDE SEQUENCE [LARGE SCALE GENOMIC DNA]</scope>
    <source>
        <strain evidence="3">ATCC 58044 / CBS 1984 / NCYC 433 / NRRL Y-366-8</strain>
    </source>
</reference>
<dbReference type="OrthoDB" id="1929311at2759"/>
<organism evidence="2 3">
    <name type="scientific">Wickerhamomyces anomalus (strain ATCC 58044 / CBS 1984 / NCYC 433 / NRRL Y-366-8)</name>
    <name type="common">Yeast</name>
    <name type="synonym">Hansenula anomala</name>
    <dbReference type="NCBI Taxonomy" id="683960"/>
    <lineage>
        <taxon>Eukaryota</taxon>
        <taxon>Fungi</taxon>
        <taxon>Dikarya</taxon>
        <taxon>Ascomycota</taxon>
        <taxon>Saccharomycotina</taxon>
        <taxon>Saccharomycetes</taxon>
        <taxon>Phaffomycetales</taxon>
        <taxon>Wickerhamomycetaceae</taxon>
        <taxon>Wickerhamomyces</taxon>
    </lineage>
</organism>
<dbReference type="Pfam" id="PF14617">
    <property type="entry name" value="CMS1"/>
    <property type="match status" value="1"/>
</dbReference>
<accession>A0A1E3NZH0</accession>
<feature type="region of interest" description="Disordered" evidence="1">
    <location>
        <begin position="1"/>
        <end position="74"/>
    </location>
</feature>
<dbReference type="GeneID" id="30202088"/>
<dbReference type="STRING" id="683960.A0A1E3NZH0"/>
<proteinExistence type="predicted"/>
<evidence type="ECO:0000256" key="1">
    <source>
        <dbReference type="SAM" id="MobiDB-lite"/>
    </source>
</evidence>
<keyword evidence="3" id="KW-1185">Reference proteome</keyword>
<feature type="compositionally biased region" description="Acidic residues" evidence="1">
    <location>
        <begin position="1"/>
        <end position="35"/>
    </location>
</feature>